<dbReference type="PANTHER" id="PTHR11264">
    <property type="entry name" value="URACIL-DNA GLYCOSYLASE"/>
    <property type="match status" value="1"/>
</dbReference>
<dbReference type="NCBIfam" id="NF003589">
    <property type="entry name" value="PRK05254.1-2"/>
    <property type="match status" value="1"/>
</dbReference>
<dbReference type="PANTHER" id="PTHR11264:SF0">
    <property type="entry name" value="URACIL-DNA GLYCOSYLASE"/>
    <property type="match status" value="1"/>
</dbReference>
<evidence type="ECO:0000259" key="10">
    <source>
        <dbReference type="SMART" id="SM00986"/>
    </source>
</evidence>
<comment type="subcellular location">
    <subcellularLocation>
        <location evidence="9">Cytoplasm</location>
    </subcellularLocation>
</comment>
<dbReference type="InterPro" id="IPR002043">
    <property type="entry name" value="UDG_fam1"/>
</dbReference>
<dbReference type="NCBIfam" id="NF003592">
    <property type="entry name" value="PRK05254.1-5"/>
    <property type="match status" value="1"/>
</dbReference>
<dbReference type="NCBIfam" id="NF003591">
    <property type="entry name" value="PRK05254.1-4"/>
    <property type="match status" value="1"/>
</dbReference>
<dbReference type="AlphaFoldDB" id="A0A1F6GMI3"/>
<evidence type="ECO:0000256" key="8">
    <source>
        <dbReference type="ARBA" id="ARBA00023204"/>
    </source>
</evidence>
<dbReference type="CDD" id="cd10027">
    <property type="entry name" value="UDG-F1-like"/>
    <property type="match status" value="1"/>
</dbReference>
<evidence type="ECO:0000256" key="6">
    <source>
        <dbReference type="ARBA" id="ARBA00022763"/>
    </source>
</evidence>
<evidence type="ECO:0000256" key="2">
    <source>
        <dbReference type="ARBA" id="ARBA00002631"/>
    </source>
</evidence>
<dbReference type="EC" id="3.2.2.27" evidence="4 9"/>
<keyword evidence="7 9" id="KW-0378">Hydrolase</keyword>
<keyword evidence="9" id="KW-0963">Cytoplasm</keyword>
<dbReference type="HAMAP" id="MF_00148">
    <property type="entry name" value="UDG"/>
    <property type="match status" value="1"/>
</dbReference>
<dbReference type="SMART" id="SM00986">
    <property type="entry name" value="UDG"/>
    <property type="match status" value="1"/>
</dbReference>
<feature type="domain" description="Uracil-DNA glycosylase-like" evidence="10">
    <location>
        <begin position="54"/>
        <end position="213"/>
    </location>
</feature>
<organism evidence="11 12">
    <name type="scientific">Candidatus Lambdaproteobacteria bacterium RIFOXYD2_FULL_56_26</name>
    <dbReference type="NCBI Taxonomy" id="1817773"/>
    <lineage>
        <taxon>Bacteria</taxon>
        <taxon>Pseudomonadati</taxon>
        <taxon>Pseudomonadota</taxon>
        <taxon>Candidatus Lambdaproteobacteria</taxon>
    </lineage>
</organism>
<feature type="active site" description="Proton acceptor" evidence="9">
    <location>
        <position position="69"/>
    </location>
</feature>
<accession>A0A1F6GMI3</accession>
<evidence type="ECO:0000256" key="7">
    <source>
        <dbReference type="ARBA" id="ARBA00022801"/>
    </source>
</evidence>
<dbReference type="InterPro" id="IPR036895">
    <property type="entry name" value="Uracil-DNA_glycosylase-like_sf"/>
</dbReference>
<dbReference type="Pfam" id="PF03167">
    <property type="entry name" value="UDG"/>
    <property type="match status" value="1"/>
</dbReference>
<keyword evidence="8 9" id="KW-0234">DNA repair</keyword>
<evidence type="ECO:0000256" key="9">
    <source>
        <dbReference type="HAMAP-Rule" id="MF_00148"/>
    </source>
</evidence>
<dbReference type="GO" id="GO:0097510">
    <property type="term" value="P:base-excision repair, AP site formation via deaminated base removal"/>
    <property type="evidence" value="ECO:0007669"/>
    <property type="project" value="TreeGrafter"/>
</dbReference>
<dbReference type="NCBIfam" id="TIGR00628">
    <property type="entry name" value="ung"/>
    <property type="match status" value="1"/>
</dbReference>
<reference evidence="11 12" key="1">
    <citation type="journal article" date="2016" name="Nat. Commun.">
        <title>Thousands of microbial genomes shed light on interconnected biogeochemical processes in an aquifer system.</title>
        <authorList>
            <person name="Anantharaman K."/>
            <person name="Brown C.T."/>
            <person name="Hug L.A."/>
            <person name="Sharon I."/>
            <person name="Castelle C.J."/>
            <person name="Probst A.J."/>
            <person name="Thomas B.C."/>
            <person name="Singh A."/>
            <person name="Wilkins M.J."/>
            <person name="Karaoz U."/>
            <person name="Brodie E.L."/>
            <person name="Williams K.H."/>
            <person name="Hubbard S.S."/>
            <person name="Banfield J.F."/>
        </authorList>
    </citation>
    <scope>NUCLEOTIDE SEQUENCE [LARGE SCALE GENOMIC DNA]</scope>
</reference>
<proteinExistence type="inferred from homology"/>
<dbReference type="GO" id="GO:0005737">
    <property type="term" value="C:cytoplasm"/>
    <property type="evidence" value="ECO:0007669"/>
    <property type="project" value="UniProtKB-SubCell"/>
</dbReference>
<name>A0A1F6GMI3_9PROT</name>
<comment type="function">
    <text evidence="2 9">Excises uracil residues from the DNA which can arise as a result of misincorporation of dUMP residues by DNA polymerase or due to deamination of cytosine.</text>
</comment>
<dbReference type="NCBIfam" id="NF003588">
    <property type="entry name" value="PRK05254.1-1"/>
    <property type="match status" value="1"/>
</dbReference>
<evidence type="ECO:0000256" key="5">
    <source>
        <dbReference type="ARBA" id="ARBA00018429"/>
    </source>
</evidence>
<sequence length="224" mass="24639">MILEKSLTEPLWLEILAPLFSTPGFASLERFIESELAQGKSVYPTLDNVFAALNPLPPPKVQVVILGQDPYHQPGQAHGLCFSVPKGHPAPPSLVNIFTEIERTTGRRPQSPNLAPWVAQGVLLLNTVLTVTESRPGSHKNKGWEPITDRIITTLSQRAEPVIFLLWGAFAQGKRGLINLKVHKVLEAPHPSPLSAHRGFFGCNHFQLANQLLAQQGKPPILWA</sequence>
<dbReference type="Gene3D" id="3.40.470.10">
    <property type="entry name" value="Uracil-DNA glycosylase-like domain"/>
    <property type="match status" value="1"/>
</dbReference>
<dbReference type="InterPro" id="IPR005122">
    <property type="entry name" value="Uracil-DNA_glycosylase-like"/>
</dbReference>
<evidence type="ECO:0000256" key="4">
    <source>
        <dbReference type="ARBA" id="ARBA00012030"/>
    </source>
</evidence>
<keyword evidence="6 9" id="KW-0227">DNA damage</keyword>
<dbReference type="Proteomes" id="UP000177583">
    <property type="component" value="Unassembled WGS sequence"/>
</dbReference>
<evidence type="ECO:0000313" key="12">
    <source>
        <dbReference type="Proteomes" id="UP000177583"/>
    </source>
</evidence>
<dbReference type="SMART" id="SM00987">
    <property type="entry name" value="UreE_C"/>
    <property type="match status" value="1"/>
</dbReference>
<evidence type="ECO:0000256" key="3">
    <source>
        <dbReference type="ARBA" id="ARBA00008184"/>
    </source>
</evidence>
<comment type="catalytic activity">
    <reaction evidence="1 9">
        <text>Hydrolyzes single-stranded DNA or mismatched double-stranded DNA and polynucleotides, releasing free uracil.</text>
        <dbReference type="EC" id="3.2.2.27"/>
    </reaction>
</comment>
<dbReference type="GO" id="GO:0004844">
    <property type="term" value="F:uracil DNA N-glycosylase activity"/>
    <property type="evidence" value="ECO:0007669"/>
    <property type="project" value="UniProtKB-UniRule"/>
</dbReference>
<evidence type="ECO:0000256" key="1">
    <source>
        <dbReference type="ARBA" id="ARBA00001400"/>
    </source>
</evidence>
<evidence type="ECO:0000313" key="11">
    <source>
        <dbReference type="EMBL" id="OGG99288.1"/>
    </source>
</evidence>
<comment type="similarity">
    <text evidence="3 9">Belongs to the uracil-DNA glycosylase (UDG) superfamily. UNG family.</text>
</comment>
<protein>
    <recommendedName>
        <fullName evidence="5 9">Uracil-DNA glycosylase</fullName>
        <shortName evidence="9">UDG</shortName>
        <ecNumber evidence="4 9">3.2.2.27</ecNumber>
    </recommendedName>
</protein>
<dbReference type="EMBL" id="MFNF01000059">
    <property type="protein sequence ID" value="OGG99288.1"/>
    <property type="molecule type" value="Genomic_DNA"/>
</dbReference>
<gene>
    <name evidence="9" type="primary">ung</name>
    <name evidence="11" type="ORF">A2557_02045</name>
</gene>
<comment type="caution">
    <text evidence="11">The sequence shown here is derived from an EMBL/GenBank/DDBJ whole genome shotgun (WGS) entry which is preliminary data.</text>
</comment>
<dbReference type="SUPFAM" id="SSF52141">
    <property type="entry name" value="Uracil-DNA glycosylase-like"/>
    <property type="match status" value="1"/>
</dbReference>